<dbReference type="SUPFAM" id="SSF53850">
    <property type="entry name" value="Periplasmic binding protein-like II"/>
    <property type="match status" value="1"/>
</dbReference>
<dbReference type="RefSeq" id="WP_046156004.1">
    <property type="nucleotide sequence ID" value="NZ_CP017707.1"/>
</dbReference>
<name>A0A1D9LIH6_9NEIS</name>
<dbReference type="KEGG" id="cvc:BKX93_14180"/>
<protein>
    <recommendedName>
        <fullName evidence="3">Solute-binding protein family 3/N-terminal domain-containing protein</fullName>
    </recommendedName>
</protein>
<proteinExistence type="predicted"/>
<dbReference type="Pfam" id="PF00497">
    <property type="entry name" value="SBP_bac_3"/>
    <property type="match status" value="1"/>
</dbReference>
<evidence type="ECO:0000313" key="4">
    <source>
        <dbReference type="EMBL" id="AOZ51023.1"/>
    </source>
</evidence>
<feature type="domain" description="Solute-binding protein family 3/N-terminal" evidence="3">
    <location>
        <begin position="29"/>
        <end position="252"/>
    </location>
</feature>
<evidence type="ECO:0000313" key="5">
    <source>
        <dbReference type="Proteomes" id="UP000178776"/>
    </source>
</evidence>
<dbReference type="Gene3D" id="3.40.190.10">
    <property type="entry name" value="Periplasmic binding protein-like II"/>
    <property type="match status" value="2"/>
</dbReference>
<dbReference type="STRING" id="1108595.BKX93_14180"/>
<dbReference type="PANTHER" id="PTHR35936">
    <property type="entry name" value="MEMBRANE-BOUND LYTIC MUREIN TRANSGLYCOSYLASE F"/>
    <property type="match status" value="1"/>
</dbReference>
<organism evidence="4 5">
    <name type="scientific">Chromobacterium vaccinii</name>
    <dbReference type="NCBI Taxonomy" id="1108595"/>
    <lineage>
        <taxon>Bacteria</taxon>
        <taxon>Pseudomonadati</taxon>
        <taxon>Pseudomonadota</taxon>
        <taxon>Betaproteobacteria</taxon>
        <taxon>Neisseriales</taxon>
        <taxon>Chromobacteriaceae</taxon>
        <taxon>Chromobacterium</taxon>
    </lineage>
</organism>
<keyword evidence="1 2" id="KW-0732">Signal</keyword>
<dbReference type="Proteomes" id="UP000178776">
    <property type="component" value="Chromosome"/>
</dbReference>
<dbReference type="EMBL" id="CP017707">
    <property type="protein sequence ID" value="AOZ51023.1"/>
    <property type="molecule type" value="Genomic_DNA"/>
</dbReference>
<dbReference type="InterPro" id="IPR001638">
    <property type="entry name" value="Solute-binding_3/MltF_N"/>
</dbReference>
<feature type="chain" id="PRO_5009443174" description="Solute-binding protein family 3/N-terminal domain-containing protein" evidence="2">
    <location>
        <begin position="25"/>
        <end position="255"/>
    </location>
</feature>
<gene>
    <name evidence="4" type="ORF">BKX93_14180</name>
</gene>
<reference evidence="4 5" key="1">
    <citation type="submission" date="2016-10" db="EMBL/GenBank/DDBJ databases">
        <title>Chromobacterium muskegensis sp. nov., an insecticidal bacterium isolated from Sphagnum bogs.</title>
        <authorList>
            <person name="Sparks M.E."/>
            <person name="Blackburn M.B."/>
            <person name="Gundersen-Rindal D.E."/>
            <person name="Mitchell A."/>
            <person name="Farrar R."/>
            <person name="Kuhar D."/>
        </authorList>
    </citation>
    <scope>NUCLEOTIDE SEQUENCE [LARGE SCALE GENOMIC DNA]</scope>
    <source>
        <strain evidence="4 5">21-1</strain>
    </source>
</reference>
<dbReference type="PANTHER" id="PTHR35936:SF6">
    <property type="entry name" value="AMINO ACID ABC TRANSPORTER SUBSTRATE-BINDING PAAT FAMILY PROTEIN"/>
    <property type="match status" value="1"/>
</dbReference>
<feature type="signal peptide" evidence="2">
    <location>
        <begin position="1"/>
        <end position="24"/>
    </location>
</feature>
<dbReference type="GeneID" id="68842353"/>
<accession>A0A1D9LIH6</accession>
<evidence type="ECO:0000259" key="3">
    <source>
        <dbReference type="SMART" id="SM00062"/>
    </source>
</evidence>
<evidence type="ECO:0000256" key="2">
    <source>
        <dbReference type="SAM" id="SignalP"/>
    </source>
</evidence>
<dbReference type="PROSITE" id="PS51257">
    <property type="entry name" value="PROKAR_LIPOPROTEIN"/>
    <property type="match status" value="1"/>
</dbReference>
<dbReference type="SMART" id="SM00062">
    <property type="entry name" value="PBPb"/>
    <property type="match status" value="1"/>
</dbReference>
<dbReference type="AlphaFoldDB" id="A0A1D9LIH6"/>
<evidence type="ECO:0000256" key="1">
    <source>
        <dbReference type="ARBA" id="ARBA00022729"/>
    </source>
</evidence>
<sequence length="255" mass="27920">MRPMFFRKALASLLLLTACLASRAGEPPGLIVDFDASNPPLMYAGKPGAAGLYPLLVAKACERAGIAVTLRAVSWRMALQELRGGSAAAGGIIKTASREKLFDFSQPLFTERVVMAYPRANGQSYRRLEDLNGKRVGVMAGWSYGDAFDQARKDRKFTAFDGDSDQQNLQQLKLGRLDVVLGIREPLQLALREGGYHGFALSAEALAANHSYLAINKHSQQQALLTRFDLALEGMRKDGSYDRLVRDVLNAGRDD</sequence>